<accession>A0A0F9KFF3</accession>
<evidence type="ECO:0000313" key="1">
    <source>
        <dbReference type="EMBL" id="KKM73426.1"/>
    </source>
</evidence>
<sequence>MPQFKVQIKVSTSNPPLEILTCSRLLSAPSILNLYRPLYEVLQSMTSIEDPPDAEPE</sequence>
<dbReference type="AlphaFoldDB" id="A0A0F9KFF3"/>
<protein>
    <submittedName>
        <fullName evidence="1">Uncharacterized protein</fullName>
    </submittedName>
</protein>
<organism evidence="1">
    <name type="scientific">marine sediment metagenome</name>
    <dbReference type="NCBI Taxonomy" id="412755"/>
    <lineage>
        <taxon>unclassified sequences</taxon>
        <taxon>metagenomes</taxon>
        <taxon>ecological metagenomes</taxon>
    </lineage>
</organism>
<dbReference type="EMBL" id="LAZR01009305">
    <property type="protein sequence ID" value="KKM73426.1"/>
    <property type="molecule type" value="Genomic_DNA"/>
</dbReference>
<comment type="caution">
    <text evidence="1">The sequence shown here is derived from an EMBL/GenBank/DDBJ whole genome shotgun (WGS) entry which is preliminary data.</text>
</comment>
<name>A0A0F9KFF3_9ZZZZ</name>
<reference evidence="1" key="1">
    <citation type="journal article" date="2015" name="Nature">
        <title>Complex archaea that bridge the gap between prokaryotes and eukaryotes.</title>
        <authorList>
            <person name="Spang A."/>
            <person name="Saw J.H."/>
            <person name="Jorgensen S.L."/>
            <person name="Zaremba-Niedzwiedzka K."/>
            <person name="Martijn J."/>
            <person name="Lind A.E."/>
            <person name="van Eijk R."/>
            <person name="Schleper C."/>
            <person name="Guy L."/>
            <person name="Ettema T.J."/>
        </authorList>
    </citation>
    <scope>NUCLEOTIDE SEQUENCE</scope>
</reference>
<proteinExistence type="predicted"/>
<gene>
    <name evidence="1" type="ORF">LCGC14_1410630</name>
</gene>